<organism evidence="1 2">
    <name type="scientific">Fusarium acuminatum</name>
    <dbReference type="NCBI Taxonomy" id="5515"/>
    <lineage>
        <taxon>Eukaryota</taxon>
        <taxon>Fungi</taxon>
        <taxon>Dikarya</taxon>
        <taxon>Ascomycota</taxon>
        <taxon>Pezizomycotina</taxon>
        <taxon>Sordariomycetes</taxon>
        <taxon>Hypocreomycetidae</taxon>
        <taxon>Hypocreales</taxon>
        <taxon>Nectriaceae</taxon>
        <taxon>Fusarium</taxon>
        <taxon>Fusarium tricinctum species complex</taxon>
    </lineage>
</organism>
<gene>
    <name evidence="1" type="ORF">QYS62_008384</name>
</gene>
<evidence type="ECO:0000313" key="1">
    <source>
        <dbReference type="EMBL" id="WZH47240.1"/>
    </source>
</evidence>
<dbReference type="EMBL" id="CP151264">
    <property type="protein sequence ID" value="WZH47240.1"/>
    <property type="molecule type" value="Genomic_DNA"/>
</dbReference>
<evidence type="ECO:0000313" key="2">
    <source>
        <dbReference type="Proteomes" id="UP001489902"/>
    </source>
</evidence>
<reference evidence="1 2" key="1">
    <citation type="submission" date="2024-04" db="EMBL/GenBank/DDBJ databases">
        <title>Complete genome sequence of Fusarium acuminatum.</title>
        <authorList>
            <person name="Lan B."/>
        </authorList>
    </citation>
    <scope>NUCLEOTIDE SEQUENCE [LARGE SCALE GENOMIC DNA]</scope>
    <source>
        <strain evidence="1">1A</strain>
    </source>
</reference>
<sequence>MSDPLSVAGTAVGIVSLGIQVCQGLINYIQAAKGRKDEIQDSIQDVQQVVLLIYSLNNTLRGINARRYTESLAASLKRCYSSLEKLQAFLVKLDPPQQSSGTSRIVRDARHSLVYPFQQAKVNSLHQSFRKDLSDLRLAIQIVSLEFNHNISQDIQLISHEARINSTHQNDCIQNLQNQARQNSDQLESLKSTIAGILVGIGDQQHETQWLIRDFGQMVDGRLTVIETGLSSIAHNNGVTAAKIEEITQTLVSHSESLSNMV</sequence>
<protein>
    <recommendedName>
        <fullName evidence="3">Fungal N-terminal domain-containing protein</fullName>
    </recommendedName>
</protein>
<name>A0ABZ2X3E6_9HYPO</name>
<dbReference type="Proteomes" id="UP001489902">
    <property type="component" value="Chromosome 5"/>
</dbReference>
<accession>A0ABZ2X3E6</accession>
<evidence type="ECO:0008006" key="3">
    <source>
        <dbReference type="Google" id="ProtNLM"/>
    </source>
</evidence>
<keyword evidence="2" id="KW-1185">Reference proteome</keyword>
<proteinExistence type="predicted"/>